<dbReference type="InParanoid" id="A8PV86"/>
<organism evidence="4 5">
    <name type="scientific">Malassezia globosa (strain ATCC MYA-4612 / CBS 7966)</name>
    <name type="common">Dandruff-associated fungus</name>
    <dbReference type="NCBI Taxonomy" id="425265"/>
    <lineage>
        <taxon>Eukaryota</taxon>
        <taxon>Fungi</taxon>
        <taxon>Dikarya</taxon>
        <taxon>Basidiomycota</taxon>
        <taxon>Ustilaginomycotina</taxon>
        <taxon>Malasseziomycetes</taxon>
        <taxon>Malasseziales</taxon>
        <taxon>Malasseziaceae</taxon>
        <taxon>Malassezia</taxon>
    </lineage>
</organism>
<proteinExistence type="inferred from homology"/>
<name>A8PV86_MALGO</name>
<sequence length="357" mass="37885">MSVSMSWGVSALARMRGALRVPHVGARRLHITPVTESKNRGRARKSPKTLLRLYAEGKLKGSEAVKAAALLEAQNAEQAGTVKETAAEEEVSDTLSLSDARHVIRSVEAARPRNAYELHVVTSVPPNQTNAFRGRISFPKDPRIKGETVLVFAEQGSETADAAQQAAAQLEASGSSMRLVIGGNDMIADTVAGRVPSFSRVLCTSGLLPSMSRSLARALGPKGLMPSAKRGTVVDDAEGMQQAIEQLVTGVDWRGDRVGVVRAAVGRISFSDAELRANVQAFLDAIITKAASGLAGTKVSANVVASYLRDTSSKDAQGNMIQRRSPGSMKKALSIVQQVHLSSTQGPGIRLRLDDVL</sequence>
<dbReference type="PANTHER" id="PTHR36427:SF3">
    <property type="entry name" value="LARGE RIBOSOMAL SUBUNIT PROTEIN UL1M"/>
    <property type="match status" value="1"/>
</dbReference>
<dbReference type="PANTHER" id="PTHR36427">
    <property type="entry name" value="54S RIBOSOMAL PROTEIN L1, MITOCHONDRIAL"/>
    <property type="match status" value="1"/>
</dbReference>
<accession>A8PV86</accession>
<dbReference type="GO" id="GO:0005762">
    <property type="term" value="C:mitochondrial large ribosomal subunit"/>
    <property type="evidence" value="ECO:0007669"/>
    <property type="project" value="TreeGrafter"/>
</dbReference>
<dbReference type="Gene3D" id="3.30.190.20">
    <property type="match status" value="1"/>
</dbReference>
<evidence type="ECO:0008006" key="6">
    <source>
        <dbReference type="Google" id="ProtNLM"/>
    </source>
</evidence>
<dbReference type="InterPro" id="IPR023674">
    <property type="entry name" value="Ribosomal_uL1-like"/>
</dbReference>
<dbReference type="KEGG" id="mgl:MGL_0822"/>
<protein>
    <recommendedName>
        <fullName evidence="6">Ribosomal protein</fullName>
    </recommendedName>
</protein>
<dbReference type="Gene3D" id="3.40.50.790">
    <property type="match status" value="1"/>
</dbReference>
<dbReference type="SUPFAM" id="SSF56808">
    <property type="entry name" value="Ribosomal protein L1"/>
    <property type="match status" value="1"/>
</dbReference>
<dbReference type="InterPro" id="IPR028364">
    <property type="entry name" value="Ribosomal_uL1/biogenesis"/>
</dbReference>
<dbReference type="GO" id="GO:0003735">
    <property type="term" value="F:structural constituent of ribosome"/>
    <property type="evidence" value="ECO:0007669"/>
    <property type="project" value="TreeGrafter"/>
</dbReference>
<comment type="caution">
    <text evidence="4">The sequence shown here is derived from an EMBL/GenBank/DDBJ whole genome shotgun (WGS) entry which is preliminary data.</text>
</comment>
<dbReference type="FunCoup" id="A8PV86">
    <property type="interactions" value="92"/>
</dbReference>
<evidence type="ECO:0000256" key="1">
    <source>
        <dbReference type="ARBA" id="ARBA00010531"/>
    </source>
</evidence>
<dbReference type="VEuPathDB" id="FungiDB:MGL_0822"/>
<dbReference type="OrthoDB" id="1747252at2759"/>
<dbReference type="AlphaFoldDB" id="A8PV86"/>
<evidence type="ECO:0000313" key="4">
    <source>
        <dbReference type="EMBL" id="EDP44340.1"/>
    </source>
</evidence>
<evidence type="ECO:0000313" key="5">
    <source>
        <dbReference type="Proteomes" id="UP000008837"/>
    </source>
</evidence>
<evidence type="ECO:0000256" key="3">
    <source>
        <dbReference type="ARBA" id="ARBA00023274"/>
    </source>
</evidence>
<dbReference type="STRING" id="425265.A8PV86"/>
<evidence type="ECO:0000256" key="2">
    <source>
        <dbReference type="ARBA" id="ARBA00022980"/>
    </source>
</evidence>
<keyword evidence="5" id="KW-1185">Reference proteome</keyword>
<dbReference type="InterPro" id="IPR016095">
    <property type="entry name" value="Ribosomal_uL1_3-a/b-sand"/>
</dbReference>
<dbReference type="OMA" id="AMDWRSD"/>
<reference evidence="4 5" key="1">
    <citation type="journal article" date="2007" name="Proc. Natl. Acad. Sci. U.S.A.">
        <title>Dandruff-associated Malassezia genomes reveal convergent and divergent virulence traits shared with plant and human fungal pathogens.</title>
        <authorList>
            <person name="Xu J."/>
            <person name="Saunders C.W."/>
            <person name="Hu P."/>
            <person name="Grant R.A."/>
            <person name="Boekhout T."/>
            <person name="Kuramae E.E."/>
            <person name="Kronstad J.W."/>
            <person name="Deangelis Y.M."/>
            <person name="Reeder N.L."/>
            <person name="Johnstone K.R."/>
            <person name="Leland M."/>
            <person name="Fieno A.M."/>
            <person name="Begley W.M."/>
            <person name="Sun Y."/>
            <person name="Lacey M.P."/>
            <person name="Chaudhary T."/>
            <person name="Keough T."/>
            <person name="Chu L."/>
            <person name="Sears R."/>
            <person name="Yuan B."/>
            <person name="Dawson T.L.Jr."/>
        </authorList>
    </citation>
    <scope>NUCLEOTIDE SEQUENCE [LARGE SCALE GENOMIC DNA]</scope>
    <source>
        <strain evidence="5">ATCC MYA-4612 / CBS 7966</strain>
    </source>
</reference>
<dbReference type="Pfam" id="PF00687">
    <property type="entry name" value="Ribosomal_L1"/>
    <property type="match status" value="1"/>
</dbReference>
<dbReference type="RefSeq" id="XP_001731554.1">
    <property type="nucleotide sequence ID" value="XM_001731502.1"/>
</dbReference>
<keyword evidence="2" id="KW-0689">Ribosomal protein</keyword>
<dbReference type="CDD" id="cd00403">
    <property type="entry name" value="Ribosomal_L1"/>
    <property type="match status" value="1"/>
</dbReference>
<dbReference type="GeneID" id="5855876"/>
<keyword evidence="3" id="KW-0687">Ribonucleoprotein</keyword>
<gene>
    <name evidence="4" type="ORF">MGL_0822</name>
</gene>
<dbReference type="Proteomes" id="UP000008837">
    <property type="component" value="Unassembled WGS sequence"/>
</dbReference>
<dbReference type="EMBL" id="AAYY01000003">
    <property type="protein sequence ID" value="EDP44340.1"/>
    <property type="molecule type" value="Genomic_DNA"/>
</dbReference>
<comment type="similarity">
    <text evidence="1">Belongs to the universal ribosomal protein uL1 family.</text>
</comment>